<sequence length="370" mass="41368">MKQLSAFFQRQVTFNQKNLVVELFMIFLVIGLFFVIKFQKVADLKIDTFRIQQSVQSSYLRYDARAYSKTSKKGRMQQVLNEQLSGAGKIDSGLLIQDASMILNGQVELAQAQLKSYSLNFAGAEGLLIPAKESVIGNLVVAQRLQKSHDSPRHNIQNAADYGAILFQVIAICAPFLIAYLVGDSWLVELEHKSILKNMPVNFFEKFTAHIKANLQLSAGLFLVFPAVALLLMGLVTGFGDWNYPTAFNLMNSVITMPSWLAGLLIALYSLAITIFMSVVAIWLNKLTKNFYATVLSIMTILVIVTFSQTLPLVLYLTPIPYLNIAYVYSGRFLLNDHLPVGWLTGMVMILIWSVAIFFILSRQGGARND</sequence>
<protein>
    <recommendedName>
        <fullName evidence="4">ABC transporter permease</fullName>
    </recommendedName>
</protein>
<dbReference type="EMBL" id="CP002391">
    <property type="protein sequence ID" value="EEQ66778.1"/>
    <property type="molecule type" value="Genomic_DNA"/>
</dbReference>
<feature type="transmembrane region" description="Helical" evidence="1">
    <location>
        <begin position="291"/>
        <end position="318"/>
    </location>
</feature>
<accession>A0A826HS32</accession>
<evidence type="ECO:0008006" key="4">
    <source>
        <dbReference type="Google" id="ProtNLM"/>
    </source>
</evidence>
<dbReference type="RefSeq" id="WP_003567209.1">
    <property type="nucleotide sequence ID" value="NC_022112.1"/>
</dbReference>
<evidence type="ECO:0000313" key="2">
    <source>
        <dbReference type="EMBL" id="EEQ66778.1"/>
    </source>
</evidence>
<dbReference type="KEGG" id="lpi:LBPG_02227"/>
<proteinExistence type="predicted"/>
<name>A0A826HS32_LACPA</name>
<dbReference type="GeneID" id="57090916"/>
<evidence type="ECO:0000313" key="3">
    <source>
        <dbReference type="Proteomes" id="UP000015927"/>
    </source>
</evidence>
<dbReference type="AlphaFoldDB" id="A0A826HS32"/>
<keyword evidence="1" id="KW-0472">Membrane</keyword>
<reference evidence="2 3" key="1">
    <citation type="submission" date="2010-12" db="EMBL/GenBank/DDBJ databases">
        <title>The Genome Sequence of Lactobacillus paracasei subsp. paracasei strain 8700:2.</title>
        <authorList>
            <consortium name="The Broad Institute Genome Sequencing Platform"/>
            <person name="Ward D."/>
            <person name="Earl A."/>
            <person name="Feldgarden M."/>
            <person name="Young S.K."/>
            <person name="Gargeya S."/>
            <person name="Zeng Q."/>
            <person name="Alvarado L."/>
            <person name="Berlin A."/>
            <person name="Bochicchio J."/>
            <person name="Chapman S.B."/>
            <person name="Chen Z."/>
            <person name="Freedman E."/>
            <person name="Gellesch M."/>
            <person name="Goldberg J."/>
            <person name="Griggs A."/>
            <person name="Gujja S."/>
            <person name="Heilman E."/>
            <person name="Heiman D."/>
            <person name="Howarth C."/>
            <person name="Mehta T."/>
            <person name="Neiman D."/>
            <person name="Pearson M."/>
            <person name="Roberts A."/>
            <person name="Saif S."/>
            <person name="Shea T."/>
            <person name="Shenoy N."/>
            <person name="Sisk P."/>
            <person name="Stolte C."/>
            <person name="Sykes S."/>
            <person name="White J."/>
            <person name="Yandava C."/>
            <person name="Saulnier D."/>
            <person name="Haas B."/>
            <person name="Nusbaum C."/>
            <person name="Birren B."/>
        </authorList>
    </citation>
    <scope>NUCLEOTIDE SEQUENCE [LARGE SCALE GENOMIC DNA]</scope>
    <source>
        <strain evidence="2 3">8700:2</strain>
    </source>
</reference>
<evidence type="ECO:0000256" key="1">
    <source>
        <dbReference type="SAM" id="Phobius"/>
    </source>
</evidence>
<organism evidence="2 3">
    <name type="scientific">Lacticaseibacillus paracasei subsp. paracasei 8700:2</name>
    <dbReference type="NCBI Taxonomy" id="537973"/>
    <lineage>
        <taxon>Bacteria</taxon>
        <taxon>Bacillati</taxon>
        <taxon>Bacillota</taxon>
        <taxon>Bacilli</taxon>
        <taxon>Lactobacillales</taxon>
        <taxon>Lactobacillaceae</taxon>
        <taxon>Lacticaseibacillus</taxon>
    </lineage>
</organism>
<feature type="transmembrane region" description="Helical" evidence="1">
    <location>
        <begin position="260"/>
        <end position="284"/>
    </location>
</feature>
<feature type="transmembrane region" description="Helical" evidence="1">
    <location>
        <begin position="219"/>
        <end position="240"/>
    </location>
</feature>
<dbReference type="Proteomes" id="UP000015927">
    <property type="component" value="Chromosome"/>
</dbReference>
<feature type="transmembrane region" description="Helical" evidence="1">
    <location>
        <begin position="338"/>
        <end position="361"/>
    </location>
</feature>
<gene>
    <name evidence="2" type="ORF">LBPG_02227</name>
</gene>
<keyword evidence="1" id="KW-0812">Transmembrane</keyword>
<feature type="transmembrane region" description="Helical" evidence="1">
    <location>
        <begin position="162"/>
        <end position="183"/>
    </location>
</feature>
<feature type="transmembrane region" description="Helical" evidence="1">
    <location>
        <begin position="20"/>
        <end position="38"/>
    </location>
</feature>
<keyword evidence="1" id="KW-1133">Transmembrane helix</keyword>